<feature type="region of interest" description="Disordered" evidence="1">
    <location>
        <begin position="37"/>
        <end position="64"/>
    </location>
</feature>
<gene>
    <name evidence="2" type="ORF">HPP92_011834</name>
</gene>
<dbReference type="AlphaFoldDB" id="A0A835R1E6"/>
<feature type="compositionally biased region" description="Basic residues" evidence="1">
    <location>
        <begin position="52"/>
        <end position="61"/>
    </location>
</feature>
<evidence type="ECO:0000256" key="1">
    <source>
        <dbReference type="SAM" id="MobiDB-lite"/>
    </source>
</evidence>
<dbReference type="OrthoDB" id="6612291at2759"/>
<dbReference type="Proteomes" id="UP000636800">
    <property type="component" value="Chromosome 5"/>
</dbReference>
<organism evidence="2 3">
    <name type="scientific">Vanilla planifolia</name>
    <name type="common">Vanilla</name>
    <dbReference type="NCBI Taxonomy" id="51239"/>
    <lineage>
        <taxon>Eukaryota</taxon>
        <taxon>Viridiplantae</taxon>
        <taxon>Streptophyta</taxon>
        <taxon>Embryophyta</taxon>
        <taxon>Tracheophyta</taxon>
        <taxon>Spermatophyta</taxon>
        <taxon>Magnoliopsida</taxon>
        <taxon>Liliopsida</taxon>
        <taxon>Asparagales</taxon>
        <taxon>Orchidaceae</taxon>
        <taxon>Vanilloideae</taxon>
        <taxon>Vanilleae</taxon>
        <taxon>Vanilla</taxon>
    </lineage>
</organism>
<keyword evidence="3" id="KW-1185">Reference proteome</keyword>
<reference evidence="2 3" key="1">
    <citation type="journal article" date="2020" name="Nat. Food">
        <title>A phased Vanilla planifolia genome enables genetic improvement of flavour and production.</title>
        <authorList>
            <person name="Hasing T."/>
            <person name="Tang H."/>
            <person name="Brym M."/>
            <person name="Khazi F."/>
            <person name="Huang T."/>
            <person name="Chambers A.H."/>
        </authorList>
    </citation>
    <scope>NUCLEOTIDE SEQUENCE [LARGE SCALE GENOMIC DNA]</scope>
    <source>
        <tissue evidence="2">Leaf</tissue>
    </source>
</reference>
<evidence type="ECO:0000313" key="2">
    <source>
        <dbReference type="EMBL" id="KAG0480976.1"/>
    </source>
</evidence>
<protein>
    <submittedName>
        <fullName evidence="2">Uncharacterized protein</fullName>
    </submittedName>
</protein>
<evidence type="ECO:0000313" key="3">
    <source>
        <dbReference type="Proteomes" id="UP000636800"/>
    </source>
</evidence>
<sequence>MELRTLLDCERVEEDRDCARRPGGSCIGDSLGLFRHGEDPETLESSSTSCKPKGKRQRRKAAPAEEDKLLAKMWEELSAIKTVLAEVN</sequence>
<name>A0A835R1E6_VANPL</name>
<comment type="caution">
    <text evidence="2">The sequence shown here is derived from an EMBL/GenBank/DDBJ whole genome shotgun (WGS) entry which is preliminary data.</text>
</comment>
<dbReference type="EMBL" id="JADCNL010000005">
    <property type="protein sequence ID" value="KAG0480976.1"/>
    <property type="molecule type" value="Genomic_DNA"/>
</dbReference>
<accession>A0A835R1E6</accession>
<proteinExistence type="predicted"/>